<feature type="non-terminal residue" evidence="3">
    <location>
        <position position="1"/>
    </location>
</feature>
<feature type="compositionally biased region" description="Basic and acidic residues" evidence="1">
    <location>
        <begin position="64"/>
        <end position="80"/>
    </location>
</feature>
<evidence type="ECO:0000256" key="2">
    <source>
        <dbReference type="SAM" id="Phobius"/>
    </source>
</evidence>
<reference evidence="3" key="1">
    <citation type="submission" date="2023-10" db="EMBL/GenBank/DDBJ databases">
        <title>Genome assembly of Pristionchus species.</title>
        <authorList>
            <person name="Yoshida K."/>
            <person name="Sommer R.J."/>
        </authorList>
    </citation>
    <scope>NUCLEOTIDE SEQUENCE</scope>
    <source>
        <strain evidence="3">RS5133</strain>
    </source>
</reference>
<feature type="region of interest" description="Disordered" evidence="1">
    <location>
        <begin position="60"/>
        <end position="80"/>
    </location>
</feature>
<gene>
    <name evidence="3" type="ORF">PFISCL1PPCAC_25877</name>
</gene>
<feature type="transmembrane region" description="Helical" evidence="2">
    <location>
        <begin position="25"/>
        <end position="49"/>
    </location>
</feature>
<dbReference type="EMBL" id="BTSY01000006">
    <property type="protein sequence ID" value="GMT34580.1"/>
    <property type="molecule type" value="Genomic_DNA"/>
</dbReference>
<evidence type="ECO:0000313" key="3">
    <source>
        <dbReference type="EMBL" id="GMT34580.1"/>
    </source>
</evidence>
<dbReference type="AlphaFoldDB" id="A0AAV5WSK5"/>
<protein>
    <submittedName>
        <fullName evidence="3">Uncharacterized protein</fullName>
    </submittedName>
</protein>
<evidence type="ECO:0000256" key="1">
    <source>
        <dbReference type="SAM" id="MobiDB-lite"/>
    </source>
</evidence>
<accession>A0AAV5WSK5</accession>
<proteinExistence type="predicted"/>
<keyword evidence="2" id="KW-1133">Transmembrane helix</keyword>
<sequence>GCRSLSASLRSSRIPYPSTTTVLKMITVLSMTMILLLVLSLVSSFAMCFKERKMKREYKKKEKMMKDKEKEDEMKKEAERKKDEIEVSKWEADYKSATGRDVNDEMLIDIPYVEDECYDDALMPKEFVLTCPPCKKPYNPEHDRGCVDFRKWRMERLKFQREMEERIKEEEFKQKATAS</sequence>
<evidence type="ECO:0000313" key="4">
    <source>
        <dbReference type="Proteomes" id="UP001432322"/>
    </source>
</evidence>
<keyword evidence="2" id="KW-0472">Membrane</keyword>
<keyword evidence="4" id="KW-1185">Reference proteome</keyword>
<comment type="caution">
    <text evidence="3">The sequence shown here is derived from an EMBL/GenBank/DDBJ whole genome shotgun (WGS) entry which is preliminary data.</text>
</comment>
<dbReference type="Proteomes" id="UP001432322">
    <property type="component" value="Unassembled WGS sequence"/>
</dbReference>
<organism evidence="3 4">
    <name type="scientific">Pristionchus fissidentatus</name>
    <dbReference type="NCBI Taxonomy" id="1538716"/>
    <lineage>
        <taxon>Eukaryota</taxon>
        <taxon>Metazoa</taxon>
        <taxon>Ecdysozoa</taxon>
        <taxon>Nematoda</taxon>
        <taxon>Chromadorea</taxon>
        <taxon>Rhabditida</taxon>
        <taxon>Rhabditina</taxon>
        <taxon>Diplogasteromorpha</taxon>
        <taxon>Diplogasteroidea</taxon>
        <taxon>Neodiplogasteridae</taxon>
        <taxon>Pristionchus</taxon>
    </lineage>
</organism>
<keyword evidence="2" id="KW-0812">Transmembrane</keyword>
<name>A0AAV5WSK5_9BILA</name>